<evidence type="ECO:0000313" key="2">
    <source>
        <dbReference type="Proteomes" id="UP000188324"/>
    </source>
</evidence>
<dbReference type="PANTHER" id="PTHR37816:SF1">
    <property type="entry name" value="TOXIN"/>
    <property type="match status" value="1"/>
</dbReference>
<proteinExistence type="predicted"/>
<dbReference type="STRING" id="1610493.RPIT_07395"/>
<dbReference type="InterPro" id="IPR052922">
    <property type="entry name" value="Cytidylate_Kinase-2"/>
</dbReference>
<dbReference type="Proteomes" id="UP000188324">
    <property type="component" value="Chromosome"/>
</dbReference>
<dbReference type="Gene3D" id="3.40.50.300">
    <property type="entry name" value="P-loop containing nucleotide triphosphate hydrolases"/>
    <property type="match status" value="1"/>
</dbReference>
<evidence type="ECO:0000313" key="1">
    <source>
        <dbReference type="EMBL" id="AQP46076.1"/>
    </source>
</evidence>
<reference evidence="1 2" key="1">
    <citation type="journal article" date="2016" name="Int. J. Syst. Evol. Microbiol.">
        <title>Tessaracoccus flavus sp. nov., isolated from the drainage system of a lindane-producing factory.</title>
        <authorList>
            <person name="Kumari R."/>
            <person name="Singh P."/>
            <person name="Schumann P."/>
            <person name="Lal R."/>
        </authorList>
    </citation>
    <scope>NUCLEOTIDE SEQUENCE [LARGE SCALE GENOMIC DNA]</scope>
    <source>
        <strain evidence="1 2">RP1T</strain>
    </source>
</reference>
<dbReference type="AlphaFoldDB" id="A0A1Q2CIX0"/>
<name>A0A1Q2CIX0_9ACTN</name>
<dbReference type="KEGG" id="tfl:RPIT_07395"/>
<dbReference type="InterPro" id="IPR027417">
    <property type="entry name" value="P-loop_NTPase"/>
</dbReference>
<dbReference type="OrthoDB" id="3199600at2"/>
<keyword evidence="2" id="KW-1185">Reference proteome</keyword>
<dbReference type="SUPFAM" id="SSF52540">
    <property type="entry name" value="P-loop containing nucleoside triphosphate hydrolases"/>
    <property type="match status" value="1"/>
</dbReference>
<accession>A0A1Q2CIX0</accession>
<sequence>MCQAGGVPVLTFDQSLPWRPQRVLVAGTSGSGKTTWASRIAHQLGVGHVEIDALYHGPNWTPRESFVEDVHALVGEEHWVTEWQYSSVRAVLASRADLMVWLDLPVATVMRQVTMRTLRRRLRREVLWNGNREPALWTVATEPDHIVRWAWKTRRRTAERIVALMNERPDLPVVRLTSHREARAWVAGPLAASSPGGMAYQREGA</sequence>
<dbReference type="EMBL" id="CP019605">
    <property type="protein sequence ID" value="AQP46076.1"/>
    <property type="molecule type" value="Genomic_DNA"/>
</dbReference>
<gene>
    <name evidence="1" type="ORF">RPIT_07395</name>
</gene>
<organism evidence="1 2">
    <name type="scientific">Tessaracoccus flavus</name>
    <dbReference type="NCBI Taxonomy" id="1610493"/>
    <lineage>
        <taxon>Bacteria</taxon>
        <taxon>Bacillati</taxon>
        <taxon>Actinomycetota</taxon>
        <taxon>Actinomycetes</taxon>
        <taxon>Propionibacteriales</taxon>
        <taxon>Propionibacteriaceae</taxon>
        <taxon>Tessaracoccus</taxon>
    </lineage>
</organism>
<dbReference type="PANTHER" id="PTHR37816">
    <property type="entry name" value="YALI0E33011P"/>
    <property type="match status" value="1"/>
</dbReference>
<protein>
    <submittedName>
        <fullName evidence="1">AAA family ATPase</fullName>
    </submittedName>
</protein>